<feature type="domain" description="UreE urease accessory N-terminal" evidence="6">
    <location>
        <begin position="1"/>
        <end position="66"/>
    </location>
</feature>
<dbReference type="HAMAP" id="MF_00822">
    <property type="entry name" value="UreE"/>
    <property type="match status" value="1"/>
</dbReference>
<dbReference type="GO" id="GO:0005737">
    <property type="term" value="C:cytoplasm"/>
    <property type="evidence" value="ECO:0007669"/>
    <property type="project" value="UniProtKB-SubCell"/>
</dbReference>
<dbReference type="Pfam" id="PF02814">
    <property type="entry name" value="UreE_N"/>
    <property type="match status" value="1"/>
</dbReference>
<accession>A0A6B3NHF6</accession>
<comment type="subcellular location">
    <subcellularLocation>
        <location evidence="1 5">Cytoplasm</location>
    </subcellularLocation>
</comment>
<dbReference type="SMART" id="SM00988">
    <property type="entry name" value="UreE_N"/>
    <property type="match status" value="1"/>
</dbReference>
<dbReference type="Gene3D" id="2.60.260.20">
    <property type="entry name" value="Urease metallochaperone UreE, N-terminal domain"/>
    <property type="match status" value="1"/>
</dbReference>
<keyword evidence="3 5" id="KW-0533">Nickel</keyword>
<dbReference type="InterPro" id="IPR007864">
    <property type="entry name" value="UreE_C_dom"/>
</dbReference>
<protein>
    <recommendedName>
        <fullName evidence="5">Urease accessory protein UreE</fullName>
    </recommendedName>
</protein>
<dbReference type="InterPro" id="IPR036118">
    <property type="entry name" value="UreE_N_sf"/>
</dbReference>
<dbReference type="NCBIfam" id="NF009751">
    <property type="entry name" value="PRK13261.1-1"/>
    <property type="match status" value="1"/>
</dbReference>
<evidence type="ECO:0000256" key="1">
    <source>
        <dbReference type="ARBA" id="ARBA00004496"/>
    </source>
</evidence>
<dbReference type="GO" id="GO:0016151">
    <property type="term" value="F:nickel cation binding"/>
    <property type="evidence" value="ECO:0007669"/>
    <property type="project" value="UniProtKB-UniRule"/>
</dbReference>
<keyword evidence="2 5" id="KW-0963">Cytoplasm</keyword>
<sequence length="146" mass="16591">MLTLTQRLEADTEAKVNFTLSLTAEERTRTRHRYQTPDGQDLYLRLPRGTVLHQGDLLQSELGEIIVGITAKPEPVLRVTSKHAVDLLRAAYHLGNRHVPLQITPSYLRLSTDPILQSMLEQLGMEVQEEVTPFEPEIGAYKYGHF</sequence>
<dbReference type="SUPFAM" id="SSF69737">
    <property type="entry name" value="Urease metallochaperone UreE, C-terminal domain"/>
    <property type="match status" value="1"/>
</dbReference>
<dbReference type="Gene3D" id="3.30.70.790">
    <property type="entry name" value="UreE, C-terminal domain"/>
    <property type="match status" value="1"/>
</dbReference>
<dbReference type="EMBL" id="JAAHFQ010000727">
    <property type="protein sequence ID" value="NER31130.1"/>
    <property type="molecule type" value="Genomic_DNA"/>
</dbReference>
<gene>
    <name evidence="5 7" type="primary">ureE</name>
    <name evidence="7" type="ORF">F6J89_26795</name>
</gene>
<dbReference type="CDD" id="cd00571">
    <property type="entry name" value="UreE"/>
    <property type="match status" value="1"/>
</dbReference>
<comment type="similarity">
    <text evidence="5">Belongs to the UreE family.</text>
</comment>
<keyword evidence="4 5" id="KW-0143">Chaperone</keyword>
<evidence type="ECO:0000256" key="2">
    <source>
        <dbReference type="ARBA" id="ARBA00022490"/>
    </source>
</evidence>
<evidence type="ECO:0000256" key="4">
    <source>
        <dbReference type="ARBA" id="ARBA00023186"/>
    </source>
</evidence>
<dbReference type="GO" id="GO:0051082">
    <property type="term" value="F:unfolded protein binding"/>
    <property type="evidence" value="ECO:0007669"/>
    <property type="project" value="UniProtKB-UniRule"/>
</dbReference>
<dbReference type="SUPFAM" id="SSF69287">
    <property type="entry name" value="Urease metallochaperone UreE, N-terminal domain"/>
    <property type="match status" value="1"/>
</dbReference>
<dbReference type="PIRSF" id="PIRSF036402">
    <property type="entry name" value="Ureas_acces_UreE"/>
    <property type="match status" value="1"/>
</dbReference>
<reference evidence="7" key="1">
    <citation type="submission" date="2019-11" db="EMBL/GenBank/DDBJ databases">
        <title>Genomic insights into an expanded diversity of filamentous marine cyanobacteria reveals the extraordinary biosynthetic potential of Moorea and Okeania.</title>
        <authorList>
            <person name="Ferreira Leao T."/>
            <person name="Wang M."/>
            <person name="Moss N."/>
            <person name="Da Silva R."/>
            <person name="Sanders J."/>
            <person name="Nurk S."/>
            <person name="Gurevich A."/>
            <person name="Humphrey G."/>
            <person name="Reher R."/>
            <person name="Zhu Q."/>
            <person name="Belda-Ferre P."/>
            <person name="Glukhov E."/>
            <person name="Rex R."/>
            <person name="Dorrestein P.C."/>
            <person name="Knight R."/>
            <person name="Pevzner P."/>
            <person name="Gerwick W.H."/>
            <person name="Gerwick L."/>
        </authorList>
    </citation>
    <scope>NUCLEOTIDE SEQUENCE</scope>
    <source>
        <strain evidence="7">SIO1C4</strain>
    </source>
</reference>
<dbReference type="Pfam" id="PF05194">
    <property type="entry name" value="UreE_C"/>
    <property type="match status" value="1"/>
</dbReference>
<comment type="function">
    <text evidence="5">Involved in urease metallocenter assembly. Binds nickel. Probably functions as a nickel donor during metallocenter assembly.</text>
</comment>
<name>A0A6B3NHF6_9CYAN</name>
<dbReference type="GO" id="GO:0006457">
    <property type="term" value="P:protein folding"/>
    <property type="evidence" value="ECO:0007669"/>
    <property type="project" value="InterPro"/>
</dbReference>
<organism evidence="7">
    <name type="scientific">Symploca sp. SIO1C4</name>
    <dbReference type="NCBI Taxonomy" id="2607765"/>
    <lineage>
        <taxon>Bacteria</taxon>
        <taxon>Bacillati</taxon>
        <taxon>Cyanobacteriota</taxon>
        <taxon>Cyanophyceae</taxon>
        <taxon>Coleofasciculales</taxon>
        <taxon>Coleofasciculaceae</taxon>
        <taxon>Symploca</taxon>
    </lineage>
</organism>
<dbReference type="InterPro" id="IPR004029">
    <property type="entry name" value="UreE_N"/>
</dbReference>
<evidence type="ECO:0000256" key="3">
    <source>
        <dbReference type="ARBA" id="ARBA00022596"/>
    </source>
</evidence>
<evidence type="ECO:0000256" key="5">
    <source>
        <dbReference type="HAMAP-Rule" id="MF_00822"/>
    </source>
</evidence>
<comment type="caution">
    <text evidence="7">The sequence shown here is derived from an EMBL/GenBank/DDBJ whole genome shotgun (WGS) entry which is preliminary data.</text>
</comment>
<proteinExistence type="inferred from homology"/>
<dbReference type="AlphaFoldDB" id="A0A6B3NHF6"/>
<dbReference type="GO" id="GO:0065003">
    <property type="term" value="P:protein-containing complex assembly"/>
    <property type="evidence" value="ECO:0007669"/>
    <property type="project" value="InterPro"/>
</dbReference>
<dbReference type="GO" id="GO:0019627">
    <property type="term" value="P:urea metabolic process"/>
    <property type="evidence" value="ECO:0007669"/>
    <property type="project" value="InterPro"/>
</dbReference>
<evidence type="ECO:0000259" key="6">
    <source>
        <dbReference type="SMART" id="SM00988"/>
    </source>
</evidence>
<evidence type="ECO:0000313" key="7">
    <source>
        <dbReference type="EMBL" id="NER31130.1"/>
    </source>
</evidence>
<dbReference type="InterPro" id="IPR012406">
    <property type="entry name" value="UreE"/>
</dbReference>